<dbReference type="SMART" id="SM00386">
    <property type="entry name" value="HAT"/>
    <property type="match status" value="11"/>
</dbReference>
<evidence type="ECO:0000256" key="6">
    <source>
        <dbReference type="PROSITE-ProRule" id="PRU00339"/>
    </source>
</evidence>
<evidence type="ECO:0000256" key="2">
    <source>
        <dbReference type="ARBA" id="ARBA00022664"/>
    </source>
</evidence>
<dbReference type="InterPro" id="IPR045075">
    <property type="entry name" value="Syf1-like"/>
</dbReference>
<protein>
    <recommendedName>
        <fullName evidence="8">PRP1 splicing factor N-terminal domain-containing protein</fullName>
    </recommendedName>
</protein>
<sequence length="921" mass="105028">MNRLAFLDQEAPEGYVAGSARGAVSFSTGIETVNSNSRSNNKSNKYKDQNNNNNVDDNDNSGLEFNNLDNDNEQGLLTSRRRDLEEEEEDRVYEEIERKLQAKRKASQLVKSPAVQESNLKRPQFNDLKRQLATLTEAEWELIPEAGDMTRKNKRQRILDQQLQRLYAAPDSILARVGGEFNGTNKIDGLGHIGASNVNLAANDKTHALKAQLDALFPVKNVQKNNVPSSIESLDLMDLAGAERDAKFADIKKGRLILASLRKSEPYKSSSWISSARLEEEAKCFDKARDLILQGCRTIPGNEEVWLENIRLNFNDRQCAKAILKEALNFCNKSEKLWLKSFELENDDRLKKRTIMRALEYLPKSVELWKKLIDMETDEAMARKLLAKAVDLCPEEWEFWLGLINLSSYSEAKQYLNNARKALNSDIKVWLAACKLEEGEHSNIEQVKLCRLTNKAVTENRDLPQSQWFNAAIESFNEGFPKTSNALITSVLSSQRALIGVGAEAEENKINYLTSLIDEASGLIKQDEKEIALFIFDYIVALSPDIHVWKKLLAAINNSPSDNHNVLLLKYYQRAIECNPLNVDLYLAYSEDSIKIIEVDKAREILLEAYAKLDQNDAIKLAIVEFEFSYGSLDKAKEFVSLIVHHEPTTSSKLWYKYIHILRCDSETPITLISEKCQQALGYFPKEWKIHLQYIQVLETSGDWDLARKAAVKATRLCPKVVNLWIALSKLEEKQNVLIRARSILDSAMLSIPNSPELAIAKVQLEKRQNNITAAQSLASKNVKQFPDVAFIWYQYLSMISKMSLRKPEFVNALQKTNNSAEMLMYIGVFFWQDGKFTKAKSWFERSLAADENNGDAWGWLYNYVRQYGTKQEQEICIKNFDAKLKKTKGRIYNTINKDPKNYGKSTRELLSLVSVKLLEA</sequence>
<feature type="compositionally biased region" description="Polar residues" evidence="7">
    <location>
        <begin position="63"/>
        <end position="77"/>
    </location>
</feature>
<gene>
    <name evidence="9" type="ORF">LELG_03537</name>
</gene>
<keyword evidence="5" id="KW-0539">Nucleus</keyword>
<dbReference type="Gene3D" id="1.25.40.10">
    <property type="entry name" value="Tetratricopeptide repeat domain"/>
    <property type="match status" value="3"/>
</dbReference>
<feature type="compositionally biased region" description="Low complexity" evidence="7">
    <location>
        <begin position="34"/>
        <end position="55"/>
    </location>
</feature>
<dbReference type="InterPro" id="IPR011990">
    <property type="entry name" value="TPR-like_helical_dom_sf"/>
</dbReference>
<feature type="repeat" description="TPR" evidence="6">
    <location>
        <begin position="821"/>
        <end position="854"/>
    </location>
</feature>
<dbReference type="PROSITE" id="PS50005">
    <property type="entry name" value="TPR"/>
    <property type="match status" value="1"/>
</dbReference>
<evidence type="ECO:0000313" key="10">
    <source>
        <dbReference type="Proteomes" id="UP000001996"/>
    </source>
</evidence>
<dbReference type="InterPro" id="IPR003107">
    <property type="entry name" value="HAT"/>
</dbReference>
<dbReference type="KEGG" id="lel:PVL30_003026"/>
<evidence type="ECO:0000256" key="5">
    <source>
        <dbReference type="ARBA" id="ARBA00023242"/>
    </source>
</evidence>
<name>A5E1Q0_LODEL</name>
<evidence type="ECO:0000256" key="7">
    <source>
        <dbReference type="SAM" id="MobiDB-lite"/>
    </source>
</evidence>
<proteinExistence type="predicted"/>
<evidence type="ECO:0000259" key="8">
    <source>
        <dbReference type="Pfam" id="PF06424"/>
    </source>
</evidence>
<dbReference type="InterPro" id="IPR019734">
    <property type="entry name" value="TPR_rpt"/>
</dbReference>
<comment type="subcellular location">
    <subcellularLocation>
        <location evidence="1">Nucleus</location>
    </subcellularLocation>
</comment>
<dbReference type="Pfam" id="PF06424">
    <property type="entry name" value="PRP1_N"/>
    <property type="match status" value="1"/>
</dbReference>
<dbReference type="eggNOG" id="KOG0495">
    <property type="taxonomic scope" value="Eukaryota"/>
</dbReference>
<dbReference type="AlphaFoldDB" id="A5E1Q0"/>
<dbReference type="EMBL" id="CH981527">
    <property type="protein sequence ID" value="EDK45358.1"/>
    <property type="molecule type" value="Genomic_DNA"/>
</dbReference>
<dbReference type="PANTHER" id="PTHR11246">
    <property type="entry name" value="PRE-MRNA SPLICING FACTOR"/>
    <property type="match status" value="1"/>
</dbReference>
<dbReference type="OrthoDB" id="440128at2759"/>
<feature type="region of interest" description="Disordered" evidence="7">
    <location>
        <begin position="34"/>
        <end position="90"/>
    </location>
</feature>
<reference evidence="9 10" key="1">
    <citation type="journal article" date="2009" name="Nature">
        <title>Evolution of pathogenicity and sexual reproduction in eight Candida genomes.</title>
        <authorList>
            <person name="Butler G."/>
            <person name="Rasmussen M.D."/>
            <person name="Lin M.F."/>
            <person name="Santos M.A."/>
            <person name="Sakthikumar S."/>
            <person name="Munro C.A."/>
            <person name="Rheinbay E."/>
            <person name="Grabherr M."/>
            <person name="Forche A."/>
            <person name="Reedy J.L."/>
            <person name="Agrafioti I."/>
            <person name="Arnaud M.B."/>
            <person name="Bates S."/>
            <person name="Brown A.J."/>
            <person name="Brunke S."/>
            <person name="Costanzo M.C."/>
            <person name="Fitzpatrick D.A."/>
            <person name="de Groot P.W."/>
            <person name="Harris D."/>
            <person name="Hoyer L.L."/>
            <person name="Hube B."/>
            <person name="Klis F.M."/>
            <person name="Kodira C."/>
            <person name="Lennard N."/>
            <person name="Logue M.E."/>
            <person name="Martin R."/>
            <person name="Neiman A.M."/>
            <person name="Nikolaou E."/>
            <person name="Quail M.A."/>
            <person name="Quinn J."/>
            <person name="Santos M.C."/>
            <person name="Schmitzberger F.F."/>
            <person name="Sherlock G."/>
            <person name="Shah P."/>
            <person name="Silverstein K.A."/>
            <person name="Skrzypek M.S."/>
            <person name="Soll D."/>
            <person name="Staggs R."/>
            <person name="Stansfield I."/>
            <person name="Stumpf M.P."/>
            <person name="Sudbery P.E."/>
            <person name="Srikantha T."/>
            <person name="Zeng Q."/>
            <person name="Berman J."/>
            <person name="Berriman M."/>
            <person name="Heitman J."/>
            <person name="Gow N.A."/>
            <person name="Lorenz M.C."/>
            <person name="Birren B.W."/>
            <person name="Kellis M."/>
            <person name="Cuomo C.A."/>
        </authorList>
    </citation>
    <scope>NUCLEOTIDE SEQUENCE [LARGE SCALE GENOMIC DNA]</scope>
    <source>
        <strain evidence="10">ATCC 11503 / BCRC 21390 / CBS 2605 / JCM 1781 / NBRC 1676 / NRRL YB-4239</strain>
    </source>
</reference>
<accession>A5E1Q0</accession>
<keyword evidence="2" id="KW-0507">mRNA processing</keyword>
<dbReference type="HOGENOM" id="CLU_007010_0_0_1"/>
<keyword evidence="4" id="KW-0508">mRNA splicing</keyword>
<feature type="domain" description="PRP1 splicing factor N-terminal" evidence="8">
    <location>
        <begin position="11"/>
        <end position="152"/>
    </location>
</feature>
<evidence type="ECO:0000256" key="1">
    <source>
        <dbReference type="ARBA" id="ARBA00004123"/>
    </source>
</evidence>
<dbReference type="GO" id="GO:0071013">
    <property type="term" value="C:catalytic step 2 spliceosome"/>
    <property type="evidence" value="ECO:0007669"/>
    <property type="project" value="TreeGrafter"/>
</dbReference>
<dbReference type="InParanoid" id="A5E1Q0"/>
<dbReference type="SUPFAM" id="SSF48452">
    <property type="entry name" value="TPR-like"/>
    <property type="match status" value="2"/>
</dbReference>
<keyword evidence="10" id="KW-1185">Reference proteome</keyword>
<organism evidence="9 10">
    <name type="scientific">Lodderomyces elongisporus (strain ATCC 11503 / CBS 2605 / JCM 1781 / NBRC 1676 / NRRL YB-4239)</name>
    <name type="common">Yeast</name>
    <name type="synonym">Saccharomyces elongisporus</name>
    <dbReference type="NCBI Taxonomy" id="379508"/>
    <lineage>
        <taxon>Eukaryota</taxon>
        <taxon>Fungi</taxon>
        <taxon>Dikarya</taxon>
        <taxon>Ascomycota</taxon>
        <taxon>Saccharomycotina</taxon>
        <taxon>Pichiomycetes</taxon>
        <taxon>Debaryomycetaceae</taxon>
        <taxon>Candida/Lodderomyces clade</taxon>
        <taxon>Lodderomyces</taxon>
    </lineage>
</organism>
<evidence type="ECO:0000313" key="9">
    <source>
        <dbReference type="EMBL" id="EDK45358.1"/>
    </source>
</evidence>
<dbReference type="STRING" id="379508.A5E1Q0"/>
<keyword evidence="6" id="KW-0802">TPR repeat</keyword>
<dbReference type="PANTHER" id="PTHR11246:SF1">
    <property type="entry name" value="PRE-MRNA-PROCESSING FACTOR 6"/>
    <property type="match status" value="1"/>
</dbReference>
<dbReference type="GeneID" id="5232642"/>
<dbReference type="FunCoup" id="A5E1Q0">
    <property type="interactions" value="438"/>
</dbReference>
<evidence type="ECO:0000256" key="4">
    <source>
        <dbReference type="ARBA" id="ARBA00023187"/>
    </source>
</evidence>
<dbReference type="Proteomes" id="UP000001996">
    <property type="component" value="Unassembled WGS sequence"/>
</dbReference>
<evidence type="ECO:0000256" key="3">
    <source>
        <dbReference type="ARBA" id="ARBA00022737"/>
    </source>
</evidence>
<keyword evidence="3" id="KW-0677">Repeat</keyword>
<dbReference type="GO" id="GO:0000244">
    <property type="term" value="P:spliceosomal tri-snRNP complex assembly"/>
    <property type="evidence" value="ECO:0007669"/>
    <property type="project" value="TreeGrafter"/>
</dbReference>
<dbReference type="InterPro" id="IPR010491">
    <property type="entry name" value="PRP1_N"/>
</dbReference>
<dbReference type="OMA" id="DGWAWYY"/>
<dbReference type="GO" id="GO:0046540">
    <property type="term" value="C:U4/U6 x U5 tri-snRNP complex"/>
    <property type="evidence" value="ECO:0007669"/>
    <property type="project" value="TreeGrafter"/>
</dbReference>